<dbReference type="InterPro" id="IPR052016">
    <property type="entry name" value="Bact_Sigma-Reg"/>
</dbReference>
<keyword evidence="1" id="KW-0378">Hydrolase</keyword>
<reference evidence="4" key="1">
    <citation type="journal article" date="2014" name="Front. Microbiol.">
        <title>High frequency of phylogenetically diverse reductive dehalogenase-homologous genes in deep subseafloor sedimentary metagenomes.</title>
        <authorList>
            <person name="Kawai M."/>
            <person name="Futagami T."/>
            <person name="Toyoda A."/>
            <person name="Takaki Y."/>
            <person name="Nishi S."/>
            <person name="Hori S."/>
            <person name="Arai W."/>
            <person name="Tsubouchi T."/>
            <person name="Morono Y."/>
            <person name="Uchiyama I."/>
            <person name="Ito T."/>
            <person name="Fujiyama A."/>
            <person name="Inagaki F."/>
            <person name="Takami H."/>
        </authorList>
    </citation>
    <scope>NUCLEOTIDE SEQUENCE</scope>
    <source>
        <strain evidence="4">Expedition CK06-06</strain>
    </source>
</reference>
<evidence type="ECO:0000259" key="3">
    <source>
        <dbReference type="SMART" id="SM00331"/>
    </source>
</evidence>
<organism evidence="4">
    <name type="scientific">marine sediment metagenome</name>
    <dbReference type="NCBI Taxonomy" id="412755"/>
    <lineage>
        <taxon>unclassified sequences</taxon>
        <taxon>metagenomes</taxon>
        <taxon>ecological metagenomes</taxon>
    </lineage>
</organism>
<dbReference type="InterPro" id="IPR036457">
    <property type="entry name" value="PPM-type-like_dom_sf"/>
</dbReference>
<protein>
    <recommendedName>
        <fullName evidence="3">PPM-type phosphatase domain-containing protein</fullName>
    </recommendedName>
</protein>
<dbReference type="EMBL" id="BARS01043042">
    <property type="protein sequence ID" value="GAG35377.1"/>
    <property type="molecule type" value="Genomic_DNA"/>
</dbReference>
<comment type="caution">
    <text evidence="4">The sequence shown here is derived from an EMBL/GenBank/DDBJ whole genome shotgun (WGS) entry which is preliminary data.</text>
</comment>
<dbReference type="PANTHER" id="PTHR43156">
    <property type="entry name" value="STAGE II SPORULATION PROTEIN E-RELATED"/>
    <property type="match status" value="1"/>
</dbReference>
<proteinExistence type="predicted"/>
<name>X0XJ40_9ZZZZ</name>
<gene>
    <name evidence="4" type="ORF">S01H1_65219</name>
</gene>
<feature type="non-terminal residue" evidence="4">
    <location>
        <position position="251"/>
    </location>
</feature>
<feature type="domain" description="PPM-type phosphatase" evidence="3">
    <location>
        <begin position="55"/>
        <end position="251"/>
    </location>
</feature>
<dbReference type="PANTHER" id="PTHR43156:SF2">
    <property type="entry name" value="STAGE II SPORULATION PROTEIN E"/>
    <property type="match status" value="1"/>
</dbReference>
<dbReference type="AlphaFoldDB" id="X0XJ40"/>
<keyword evidence="2" id="KW-0175">Coiled coil</keyword>
<feature type="coiled-coil region" evidence="2">
    <location>
        <begin position="1"/>
        <end position="38"/>
    </location>
</feature>
<feature type="non-terminal residue" evidence="4">
    <location>
        <position position="1"/>
    </location>
</feature>
<evidence type="ECO:0000256" key="2">
    <source>
        <dbReference type="SAM" id="Coils"/>
    </source>
</evidence>
<dbReference type="SMART" id="SM00331">
    <property type="entry name" value="PP2C_SIG"/>
    <property type="match status" value="1"/>
</dbReference>
<accession>X0XJ40</accession>
<dbReference type="InterPro" id="IPR001932">
    <property type="entry name" value="PPM-type_phosphatase-like_dom"/>
</dbReference>
<sequence>NQNLATAKDQLEQNNKELRDLNQKIASANDQMTRDLEAAARVQRALLPAEETLQFDCGDVAWRYVPCHGLAGDFLNVFQLDEDHIGLFVVDVSGHGVPSSLLSVTVGRFLTPKASDSSVLVRLREDGSTEVVSPVEVATELNQQFQSQDFSELYFTFIYCVVNSKTGEMRYTASGHPPLLHISTAGEAAFETLHSLPVGFFPEAEYEEKTIQLQKGERVYLYSDGVTEAMDKDLEQFGDDSLKEVISLNRS</sequence>
<dbReference type="Pfam" id="PF07228">
    <property type="entry name" value="SpoIIE"/>
    <property type="match status" value="1"/>
</dbReference>
<dbReference type="GO" id="GO:0016791">
    <property type="term" value="F:phosphatase activity"/>
    <property type="evidence" value="ECO:0007669"/>
    <property type="project" value="TreeGrafter"/>
</dbReference>
<dbReference type="Gene3D" id="3.60.40.10">
    <property type="entry name" value="PPM-type phosphatase domain"/>
    <property type="match status" value="1"/>
</dbReference>
<evidence type="ECO:0000313" key="4">
    <source>
        <dbReference type="EMBL" id="GAG35377.1"/>
    </source>
</evidence>
<evidence type="ECO:0000256" key="1">
    <source>
        <dbReference type="ARBA" id="ARBA00022801"/>
    </source>
</evidence>